<evidence type="ECO:0000256" key="5">
    <source>
        <dbReference type="ARBA" id="ARBA00023136"/>
    </source>
</evidence>
<feature type="non-terminal residue" evidence="8">
    <location>
        <position position="126"/>
    </location>
</feature>
<evidence type="ECO:0000256" key="6">
    <source>
        <dbReference type="SAM" id="Phobius"/>
    </source>
</evidence>
<feature type="transmembrane region" description="Helical" evidence="6">
    <location>
        <begin position="76"/>
        <end position="95"/>
    </location>
</feature>
<organism evidence="8 9">
    <name type="scientific">Stegodyphus mimosarum</name>
    <name type="common">African social velvet spider</name>
    <dbReference type="NCBI Taxonomy" id="407821"/>
    <lineage>
        <taxon>Eukaryota</taxon>
        <taxon>Metazoa</taxon>
        <taxon>Ecdysozoa</taxon>
        <taxon>Arthropoda</taxon>
        <taxon>Chelicerata</taxon>
        <taxon>Arachnida</taxon>
        <taxon>Araneae</taxon>
        <taxon>Araneomorphae</taxon>
        <taxon>Entelegynae</taxon>
        <taxon>Eresoidea</taxon>
        <taxon>Eresidae</taxon>
        <taxon>Stegodyphus</taxon>
    </lineage>
</organism>
<evidence type="ECO:0000256" key="1">
    <source>
        <dbReference type="ARBA" id="ARBA00004141"/>
    </source>
</evidence>
<feature type="domain" description="Sodium/calcium exchanger membrane region" evidence="7">
    <location>
        <begin position="77"/>
        <end position="126"/>
    </location>
</feature>
<keyword evidence="2" id="KW-0813">Transport</keyword>
<evidence type="ECO:0000313" key="8">
    <source>
        <dbReference type="EMBL" id="KFM82683.1"/>
    </source>
</evidence>
<dbReference type="InterPro" id="IPR004837">
    <property type="entry name" value="NaCa_Exmemb"/>
</dbReference>
<dbReference type="GO" id="GO:0006874">
    <property type="term" value="P:intracellular calcium ion homeostasis"/>
    <property type="evidence" value="ECO:0007669"/>
    <property type="project" value="TreeGrafter"/>
</dbReference>
<evidence type="ECO:0000256" key="2">
    <source>
        <dbReference type="ARBA" id="ARBA00022448"/>
    </source>
</evidence>
<sequence length="126" mass="14103">MTDDRFLLTQDVNTTSTYPFDVDAECTEIHNLNVSVQCMFAMTAEDCVEIIEYLDYNYYVFCSFGFKRIAPITTILVIWLLMLFIALGVTSNYFLCPALFTISNHLGLSQNVAGVTLLAFGNGSPD</sequence>
<gene>
    <name evidence="8" type="ORF">X975_12101</name>
</gene>
<evidence type="ECO:0000259" key="7">
    <source>
        <dbReference type="Pfam" id="PF01699"/>
    </source>
</evidence>
<keyword evidence="5 6" id="KW-0472">Membrane</keyword>
<keyword evidence="4 6" id="KW-1133">Transmembrane helix</keyword>
<dbReference type="AlphaFoldDB" id="A0A087UZ94"/>
<dbReference type="OMA" id="LNTESCH"/>
<dbReference type="Proteomes" id="UP000054359">
    <property type="component" value="Unassembled WGS sequence"/>
</dbReference>
<keyword evidence="3 6" id="KW-0812">Transmembrane</keyword>
<dbReference type="PANTHER" id="PTHR12266:SF0">
    <property type="entry name" value="MITOCHONDRIAL SODIUM_CALCIUM EXCHANGER PROTEIN"/>
    <property type="match status" value="1"/>
</dbReference>
<evidence type="ECO:0000313" key="9">
    <source>
        <dbReference type="Proteomes" id="UP000054359"/>
    </source>
</evidence>
<dbReference type="PANTHER" id="PTHR12266">
    <property type="entry name" value="NA+/CA2+ K+ INDEPENDENT EXCHANGER"/>
    <property type="match status" value="1"/>
</dbReference>
<dbReference type="OrthoDB" id="407410at2759"/>
<keyword evidence="9" id="KW-1185">Reference proteome</keyword>
<protein>
    <submittedName>
        <fullName evidence="8">Sodium/potassium/calcium exchanger 6</fullName>
    </submittedName>
</protein>
<reference evidence="8 9" key="1">
    <citation type="submission" date="2013-11" db="EMBL/GenBank/DDBJ databases">
        <title>Genome sequencing of Stegodyphus mimosarum.</title>
        <authorList>
            <person name="Bechsgaard J."/>
        </authorList>
    </citation>
    <scope>NUCLEOTIDE SEQUENCE [LARGE SCALE GENOMIC DNA]</scope>
</reference>
<accession>A0A087UZ94</accession>
<comment type="subcellular location">
    <subcellularLocation>
        <location evidence="1">Membrane</location>
        <topology evidence="1">Multi-pass membrane protein</topology>
    </subcellularLocation>
</comment>
<dbReference type="GO" id="GO:0005432">
    <property type="term" value="F:calcium:sodium antiporter activity"/>
    <property type="evidence" value="ECO:0007669"/>
    <property type="project" value="TreeGrafter"/>
</dbReference>
<proteinExistence type="predicted"/>
<dbReference type="InterPro" id="IPR051359">
    <property type="entry name" value="CaCA_antiporter"/>
</dbReference>
<dbReference type="EMBL" id="KK122419">
    <property type="protein sequence ID" value="KFM82683.1"/>
    <property type="molecule type" value="Genomic_DNA"/>
</dbReference>
<evidence type="ECO:0000256" key="3">
    <source>
        <dbReference type="ARBA" id="ARBA00022692"/>
    </source>
</evidence>
<dbReference type="GO" id="GO:0016020">
    <property type="term" value="C:membrane"/>
    <property type="evidence" value="ECO:0007669"/>
    <property type="project" value="UniProtKB-SubCell"/>
</dbReference>
<name>A0A087UZ94_STEMI</name>
<evidence type="ECO:0000256" key="4">
    <source>
        <dbReference type="ARBA" id="ARBA00022989"/>
    </source>
</evidence>
<dbReference type="Pfam" id="PF01699">
    <property type="entry name" value="Na_Ca_ex"/>
    <property type="match status" value="1"/>
</dbReference>
<dbReference type="STRING" id="407821.A0A087UZ94"/>